<name>A0A0D2NCK3_HYPSF</name>
<dbReference type="Proteomes" id="UP000054270">
    <property type="component" value="Unassembled WGS sequence"/>
</dbReference>
<reference evidence="2" key="1">
    <citation type="submission" date="2014-04" db="EMBL/GenBank/DDBJ databases">
        <title>Evolutionary Origins and Diversification of the Mycorrhizal Mutualists.</title>
        <authorList>
            <consortium name="DOE Joint Genome Institute"/>
            <consortium name="Mycorrhizal Genomics Consortium"/>
            <person name="Kohler A."/>
            <person name="Kuo A."/>
            <person name="Nagy L.G."/>
            <person name="Floudas D."/>
            <person name="Copeland A."/>
            <person name="Barry K.W."/>
            <person name="Cichocki N."/>
            <person name="Veneault-Fourrey C."/>
            <person name="LaButti K."/>
            <person name="Lindquist E.A."/>
            <person name="Lipzen A."/>
            <person name="Lundell T."/>
            <person name="Morin E."/>
            <person name="Murat C."/>
            <person name="Riley R."/>
            <person name="Ohm R."/>
            <person name="Sun H."/>
            <person name="Tunlid A."/>
            <person name="Henrissat B."/>
            <person name="Grigoriev I.V."/>
            <person name="Hibbett D.S."/>
            <person name="Martin F."/>
        </authorList>
    </citation>
    <scope>NUCLEOTIDE SEQUENCE [LARGE SCALE GENOMIC DNA]</scope>
    <source>
        <strain evidence="2">FD-334 SS-4</strain>
    </source>
</reference>
<dbReference type="STRING" id="945553.A0A0D2NCK3"/>
<evidence type="ECO:0000313" key="2">
    <source>
        <dbReference type="Proteomes" id="UP000054270"/>
    </source>
</evidence>
<dbReference type="OrthoDB" id="2745898at2759"/>
<evidence type="ECO:0000313" key="1">
    <source>
        <dbReference type="EMBL" id="KJA16814.1"/>
    </source>
</evidence>
<keyword evidence="2" id="KW-1185">Reference proteome</keyword>
<dbReference type="AlphaFoldDB" id="A0A0D2NCK3"/>
<accession>A0A0D2NCK3</accession>
<gene>
    <name evidence="1" type="ORF">HYPSUDRAFT_206721</name>
</gene>
<evidence type="ECO:0008006" key="3">
    <source>
        <dbReference type="Google" id="ProtNLM"/>
    </source>
</evidence>
<protein>
    <recommendedName>
        <fullName evidence="3">F-box domain-containing protein</fullName>
    </recommendedName>
</protein>
<organism evidence="1 2">
    <name type="scientific">Hypholoma sublateritium (strain FD-334 SS-4)</name>
    <dbReference type="NCBI Taxonomy" id="945553"/>
    <lineage>
        <taxon>Eukaryota</taxon>
        <taxon>Fungi</taxon>
        <taxon>Dikarya</taxon>
        <taxon>Basidiomycota</taxon>
        <taxon>Agaricomycotina</taxon>
        <taxon>Agaricomycetes</taxon>
        <taxon>Agaricomycetidae</taxon>
        <taxon>Agaricales</taxon>
        <taxon>Agaricineae</taxon>
        <taxon>Strophariaceae</taxon>
        <taxon>Hypholoma</taxon>
    </lineage>
</organism>
<sequence length="194" mass="21386">MRPPGPAAIDPIIDFSHLENASLNICDASGASQINELLKAAKQLQSLFIDFNGPLLLAGLGSSLAAKAYRTLKSVKLHLAVGQAHYSPLCGLTLELRQLSGNNVLEELDISVLVGADEPCRTEADDWSDLDALLTVQGAFPMLHRVTVKLSWFSDAREEEQIQALFHRLTQDRFPQLLKSSAVQFEFYEEHDSI</sequence>
<dbReference type="EMBL" id="KN817614">
    <property type="protein sequence ID" value="KJA16814.1"/>
    <property type="molecule type" value="Genomic_DNA"/>
</dbReference>
<proteinExistence type="predicted"/>
<dbReference type="OMA" id="HRIRMFC"/>